<evidence type="ECO:0000313" key="1">
    <source>
        <dbReference type="EMBL" id="PZO92092.1"/>
    </source>
</evidence>
<proteinExistence type="predicted"/>
<dbReference type="SUPFAM" id="SSF56935">
    <property type="entry name" value="Porins"/>
    <property type="match status" value="1"/>
</dbReference>
<evidence type="ECO:0008006" key="3">
    <source>
        <dbReference type="Google" id="ProtNLM"/>
    </source>
</evidence>
<comment type="caution">
    <text evidence="1">The sequence shown here is derived from an EMBL/GenBank/DDBJ whole genome shotgun (WGS) entry which is preliminary data.</text>
</comment>
<accession>A0A2W5AFG9</accession>
<dbReference type="InterPro" id="IPR023614">
    <property type="entry name" value="Porin_dom_sf"/>
</dbReference>
<gene>
    <name evidence="1" type="ORF">DI623_01175</name>
</gene>
<protein>
    <recommendedName>
        <fullName evidence="3">Porin domain-containing protein</fullName>
    </recommendedName>
</protein>
<name>A0A2W5AFG9_9SPHN</name>
<evidence type="ECO:0000313" key="2">
    <source>
        <dbReference type="Proteomes" id="UP000249066"/>
    </source>
</evidence>
<dbReference type="AlphaFoldDB" id="A0A2W5AFG9"/>
<dbReference type="Gene3D" id="2.40.160.10">
    <property type="entry name" value="Porin"/>
    <property type="match status" value="1"/>
</dbReference>
<sequence>MGTAAAVLGLALSPAFGAQNIDGKLPEKRASLVAHGGLGTFTPAGANPQLAASFARAGLPGGTGFRFTPSATVVSGKRSVTVAVRAMSSNVRPQAERVAAVAPVLNPGVAPVAYNLGLAVGWKRFALSGDIAKVDMGVLPGSRQRLDVGVSYNAPRFSTRLQLGKENPVGEQPRFVGDEDRVSVDLASSYSLTRRLDVTAGVRYQSQRDRLQLSSDARRDSQAVYIGTAFKF</sequence>
<dbReference type="Proteomes" id="UP000249066">
    <property type="component" value="Unassembled WGS sequence"/>
</dbReference>
<dbReference type="EMBL" id="QFNN01000002">
    <property type="protein sequence ID" value="PZO92092.1"/>
    <property type="molecule type" value="Genomic_DNA"/>
</dbReference>
<reference evidence="1 2" key="1">
    <citation type="submission" date="2017-08" db="EMBL/GenBank/DDBJ databases">
        <title>Infants hospitalized years apart are colonized by the same room-sourced microbial strains.</title>
        <authorList>
            <person name="Brooks B."/>
            <person name="Olm M.R."/>
            <person name="Firek B.A."/>
            <person name="Baker R."/>
            <person name="Thomas B.C."/>
            <person name="Morowitz M.J."/>
            <person name="Banfield J.F."/>
        </authorList>
    </citation>
    <scope>NUCLEOTIDE SEQUENCE [LARGE SCALE GENOMIC DNA]</scope>
    <source>
        <strain evidence="1">S2_018_000_R2_101</strain>
    </source>
</reference>
<organism evidence="1 2">
    <name type="scientific">Sphingomonas sanxanigenens</name>
    <dbReference type="NCBI Taxonomy" id="397260"/>
    <lineage>
        <taxon>Bacteria</taxon>
        <taxon>Pseudomonadati</taxon>
        <taxon>Pseudomonadota</taxon>
        <taxon>Alphaproteobacteria</taxon>
        <taxon>Sphingomonadales</taxon>
        <taxon>Sphingomonadaceae</taxon>
        <taxon>Sphingomonas</taxon>
    </lineage>
</organism>